<dbReference type="HOGENOM" id="CLU_531651_0_0_1"/>
<sequence length="513" mass="59682">MTNEENVNNINNTNEDDLDFEENDSNTWTASGPMANLPTEIYCGNSLEPAVKKKIFQAEPRNKDISFTPLKMEQRMLSVMSRFDKETDKNYSRLLYKTSSVLRPIDNTLRMTVLNSRALLLDALSYGNDLRRELALKNLSSNYRKPTGQRGVFGEKLPELVQQENELNKLFNEAAFQKKRAQQNSKQKQYSPDLKIHTILTKERTVIIHDPNHTHNLREIFSQARQQTTKNNFFFNSLKDRWKNLPLQGPLDRVFWQKLGYRYCPIWLSSRMVNSPSFRCSSYFTQSPIQERSQDFLRRDSSIITDWSNSRIRHRYSMFFVRPVFSTQKRGETPTCHRLTKTESVRILPTFQNGKLRIVEIYDPTERLYGVHRFKSSFLPCSPSSGPTTLFFFRFPEQTDKISSESRHQIDDISRRHTHNGKDERRSVTTVKGSHGYLRKNGIYNQQRKVNARTLSIDRVSRLQDQHKDDDLCPPADKSKGPSERMQKGSTSIQNTCPEASVSNRKDIGNNVS</sequence>
<dbReference type="EMBL" id="KI290176">
    <property type="protein sequence ID" value="ESA07559.1"/>
    <property type="molecule type" value="Genomic_DNA"/>
</dbReference>
<dbReference type="AlphaFoldDB" id="U9THC6"/>
<evidence type="ECO:0000256" key="1">
    <source>
        <dbReference type="SAM" id="MobiDB-lite"/>
    </source>
</evidence>
<feature type="compositionally biased region" description="Polar residues" evidence="1">
    <location>
        <begin position="488"/>
        <end position="503"/>
    </location>
</feature>
<feature type="compositionally biased region" description="Acidic residues" evidence="1">
    <location>
        <begin position="14"/>
        <end position="23"/>
    </location>
</feature>
<accession>U9THC6</accession>
<reference evidence="2" key="1">
    <citation type="submission" date="2013-07" db="EMBL/GenBank/DDBJ databases">
        <title>The genome of an arbuscular mycorrhizal fungus provides insights into the evolution of the oldest plant symbiosis.</title>
        <authorList>
            <consortium name="DOE Joint Genome Institute"/>
            <person name="Tisserant E."/>
            <person name="Malbreil M."/>
            <person name="Kuo A."/>
            <person name="Kohler A."/>
            <person name="Symeonidi A."/>
            <person name="Balestrini R."/>
            <person name="Charron P."/>
            <person name="Duensing N."/>
            <person name="Frei-dit-Frey N."/>
            <person name="Gianinazzi-Pearson V."/>
            <person name="Gilbert B."/>
            <person name="Handa Y."/>
            <person name="Hijri M."/>
            <person name="Kaul R."/>
            <person name="Kawaguchi M."/>
            <person name="Krajinski F."/>
            <person name="Lammers P."/>
            <person name="Lapierre D."/>
            <person name="Masclaux F.G."/>
            <person name="Murat C."/>
            <person name="Morin E."/>
            <person name="Ndikumana S."/>
            <person name="Pagni M."/>
            <person name="Petitpierre D."/>
            <person name="Requena N."/>
            <person name="Rosikiewicz P."/>
            <person name="Riley R."/>
            <person name="Saito K."/>
            <person name="San Clemente H."/>
            <person name="Shapiro H."/>
            <person name="van Tuinen D."/>
            <person name="Becard G."/>
            <person name="Bonfante P."/>
            <person name="Paszkowski U."/>
            <person name="Shachar-Hill Y."/>
            <person name="Young J.P."/>
            <person name="Sanders I.R."/>
            <person name="Henrissat B."/>
            <person name="Rensing S.A."/>
            <person name="Grigoriev I.V."/>
            <person name="Corradi N."/>
            <person name="Roux C."/>
            <person name="Martin F."/>
        </authorList>
    </citation>
    <scope>NUCLEOTIDE SEQUENCE</scope>
    <source>
        <strain evidence="2">DAOM 197198</strain>
    </source>
</reference>
<protein>
    <submittedName>
        <fullName evidence="2">Uncharacterized protein</fullName>
    </submittedName>
</protein>
<feature type="compositionally biased region" description="Basic and acidic residues" evidence="1">
    <location>
        <begin position="504"/>
        <end position="513"/>
    </location>
</feature>
<feature type="region of interest" description="Disordered" evidence="1">
    <location>
        <begin position="462"/>
        <end position="513"/>
    </location>
</feature>
<feature type="compositionally biased region" description="Low complexity" evidence="1">
    <location>
        <begin position="1"/>
        <end position="13"/>
    </location>
</feature>
<evidence type="ECO:0000313" key="2">
    <source>
        <dbReference type="EMBL" id="ESA07559.1"/>
    </source>
</evidence>
<gene>
    <name evidence="2" type="ORF">GLOINDRAFT_32721</name>
</gene>
<feature type="compositionally biased region" description="Basic and acidic residues" evidence="1">
    <location>
        <begin position="403"/>
        <end position="427"/>
    </location>
</feature>
<dbReference type="VEuPathDB" id="FungiDB:RhiirFUN_001797"/>
<name>U9THC6_RHIID</name>
<dbReference type="VEuPathDB" id="FungiDB:RhiirFUN_011271"/>
<organism evidence="2">
    <name type="scientific">Rhizophagus irregularis (strain DAOM 181602 / DAOM 197198 / MUCL 43194)</name>
    <name type="common">Arbuscular mycorrhizal fungus</name>
    <name type="synonym">Glomus intraradices</name>
    <dbReference type="NCBI Taxonomy" id="747089"/>
    <lineage>
        <taxon>Eukaryota</taxon>
        <taxon>Fungi</taxon>
        <taxon>Fungi incertae sedis</taxon>
        <taxon>Mucoromycota</taxon>
        <taxon>Glomeromycotina</taxon>
        <taxon>Glomeromycetes</taxon>
        <taxon>Glomerales</taxon>
        <taxon>Glomeraceae</taxon>
        <taxon>Rhizophagus</taxon>
    </lineage>
</organism>
<proteinExistence type="predicted"/>
<feature type="compositionally biased region" description="Basic and acidic residues" evidence="1">
    <location>
        <begin position="462"/>
        <end position="487"/>
    </location>
</feature>
<feature type="region of interest" description="Disordered" evidence="1">
    <location>
        <begin position="403"/>
        <end position="430"/>
    </location>
</feature>
<feature type="non-terminal residue" evidence="2">
    <location>
        <position position="513"/>
    </location>
</feature>
<feature type="region of interest" description="Disordered" evidence="1">
    <location>
        <begin position="1"/>
        <end position="23"/>
    </location>
</feature>